<protein>
    <submittedName>
        <fullName evidence="2">Uncharacterized protein</fullName>
    </submittedName>
</protein>
<feature type="signal peptide" evidence="1">
    <location>
        <begin position="1"/>
        <end position="21"/>
    </location>
</feature>
<feature type="chain" id="PRO_5042263759" evidence="1">
    <location>
        <begin position="22"/>
        <end position="274"/>
    </location>
</feature>
<comment type="caution">
    <text evidence="2">The sequence shown here is derived from an EMBL/GenBank/DDBJ whole genome shotgun (WGS) entry which is preliminary data.</text>
</comment>
<organism evidence="2 3">
    <name type="scientific">Podospora appendiculata</name>
    <dbReference type="NCBI Taxonomy" id="314037"/>
    <lineage>
        <taxon>Eukaryota</taxon>
        <taxon>Fungi</taxon>
        <taxon>Dikarya</taxon>
        <taxon>Ascomycota</taxon>
        <taxon>Pezizomycotina</taxon>
        <taxon>Sordariomycetes</taxon>
        <taxon>Sordariomycetidae</taxon>
        <taxon>Sordariales</taxon>
        <taxon>Podosporaceae</taxon>
        <taxon>Podospora</taxon>
    </lineage>
</organism>
<dbReference type="InterPro" id="IPR037176">
    <property type="entry name" value="Osmotin/thaumatin-like_sf"/>
</dbReference>
<evidence type="ECO:0000313" key="2">
    <source>
        <dbReference type="EMBL" id="KAK3690547.1"/>
    </source>
</evidence>
<gene>
    <name evidence="2" type="ORF">B0T22DRAFT_491740</name>
</gene>
<name>A0AAE0XDV8_9PEZI</name>
<keyword evidence="1" id="KW-0732">Signal</keyword>
<accession>A0AAE0XDV8</accession>
<evidence type="ECO:0000313" key="3">
    <source>
        <dbReference type="Proteomes" id="UP001270362"/>
    </source>
</evidence>
<evidence type="ECO:0000256" key="1">
    <source>
        <dbReference type="SAM" id="SignalP"/>
    </source>
</evidence>
<reference evidence="2" key="1">
    <citation type="journal article" date="2023" name="Mol. Phylogenet. Evol.">
        <title>Genome-scale phylogeny and comparative genomics of the fungal order Sordariales.</title>
        <authorList>
            <person name="Hensen N."/>
            <person name="Bonometti L."/>
            <person name="Westerberg I."/>
            <person name="Brannstrom I.O."/>
            <person name="Guillou S."/>
            <person name="Cros-Aarteil S."/>
            <person name="Calhoun S."/>
            <person name="Haridas S."/>
            <person name="Kuo A."/>
            <person name="Mondo S."/>
            <person name="Pangilinan J."/>
            <person name="Riley R."/>
            <person name="LaButti K."/>
            <person name="Andreopoulos B."/>
            <person name="Lipzen A."/>
            <person name="Chen C."/>
            <person name="Yan M."/>
            <person name="Daum C."/>
            <person name="Ng V."/>
            <person name="Clum A."/>
            <person name="Steindorff A."/>
            <person name="Ohm R.A."/>
            <person name="Martin F."/>
            <person name="Silar P."/>
            <person name="Natvig D.O."/>
            <person name="Lalanne C."/>
            <person name="Gautier V."/>
            <person name="Ament-Velasquez S.L."/>
            <person name="Kruys A."/>
            <person name="Hutchinson M.I."/>
            <person name="Powell A.J."/>
            <person name="Barry K."/>
            <person name="Miller A.N."/>
            <person name="Grigoriev I.V."/>
            <person name="Debuchy R."/>
            <person name="Gladieux P."/>
            <person name="Hiltunen Thoren M."/>
            <person name="Johannesson H."/>
        </authorList>
    </citation>
    <scope>NUCLEOTIDE SEQUENCE</scope>
    <source>
        <strain evidence="2">CBS 314.62</strain>
    </source>
</reference>
<sequence length="274" mass="28460">MKSFSAALAAVAILSLGTVLASPVATGADAPAITEAPSAKLVKMAIGNHKGTAFNGALDPTSQYRRSTKPADGVLTDPLTPGPATMTISLFNKAGVDLTTYRSDGQVTGIVKAGDFGVALYPAPWEGGMISINQAKYPADFGDESLIEGSYKAQPALANGAFPVSDIDVSYVDGFSFPIMCYCGDDGSYMSGCDKPLWSMNPCPTNNGLGSCKNPKRDDDARNVTPDPFFAPCQGLAYTYPMDSEANSNGFCQSGTYLCDVLPNGGLDKKAASA</sequence>
<dbReference type="EMBL" id="JAULSO010000002">
    <property type="protein sequence ID" value="KAK3690547.1"/>
    <property type="molecule type" value="Genomic_DNA"/>
</dbReference>
<keyword evidence="3" id="KW-1185">Reference proteome</keyword>
<reference evidence="2" key="2">
    <citation type="submission" date="2023-06" db="EMBL/GenBank/DDBJ databases">
        <authorList>
            <consortium name="Lawrence Berkeley National Laboratory"/>
            <person name="Haridas S."/>
            <person name="Hensen N."/>
            <person name="Bonometti L."/>
            <person name="Westerberg I."/>
            <person name="Brannstrom I.O."/>
            <person name="Guillou S."/>
            <person name="Cros-Aarteil S."/>
            <person name="Calhoun S."/>
            <person name="Kuo A."/>
            <person name="Mondo S."/>
            <person name="Pangilinan J."/>
            <person name="Riley R."/>
            <person name="Labutti K."/>
            <person name="Andreopoulos B."/>
            <person name="Lipzen A."/>
            <person name="Chen C."/>
            <person name="Yanf M."/>
            <person name="Daum C."/>
            <person name="Ng V."/>
            <person name="Clum A."/>
            <person name="Steindorff A."/>
            <person name="Ohm R."/>
            <person name="Martin F."/>
            <person name="Silar P."/>
            <person name="Natvig D."/>
            <person name="Lalanne C."/>
            <person name="Gautier V."/>
            <person name="Ament-Velasquez S.L."/>
            <person name="Kruys A."/>
            <person name="Hutchinson M.I."/>
            <person name="Powell A.J."/>
            <person name="Barry K."/>
            <person name="Miller A.N."/>
            <person name="Grigoriev I.V."/>
            <person name="Debuchy R."/>
            <person name="Gladieux P."/>
            <person name="Thoren M.H."/>
            <person name="Johannesson H."/>
        </authorList>
    </citation>
    <scope>NUCLEOTIDE SEQUENCE</scope>
    <source>
        <strain evidence="2">CBS 314.62</strain>
    </source>
</reference>
<dbReference type="SUPFAM" id="SSF49870">
    <property type="entry name" value="Osmotin, thaumatin-like protein"/>
    <property type="match status" value="1"/>
</dbReference>
<dbReference type="AlphaFoldDB" id="A0AAE0XDV8"/>
<dbReference type="Proteomes" id="UP001270362">
    <property type="component" value="Unassembled WGS sequence"/>
</dbReference>
<proteinExistence type="predicted"/>